<dbReference type="PANTHER" id="PTHR48106:SF18">
    <property type="entry name" value="QUINONE OXIDOREDUCTASE PIG3"/>
    <property type="match status" value="1"/>
</dbReference>
<accession>F0ZZ11</accession>
<dbReference type="FunCoup" id="F0ZZ11">
    <property type="interactions" value="94"/>
</dbReference>
<dbReference type="SUPFAM" id="SSF50129">
    <property type="entry name" value="GroES-like"/>
    <property type="match status" value="1"/>
</dbReference>
<dbReference type="InterPro" id="IPR036291">
    <property type="entry name" value="NAD(P)-bd_dom_sf"/>
</dbReference>
<dbReference type="Pfam" id="PF00107">
    <property type="entry name" value="ADH_zinc_N"/>
    <property type="match status" value="1"/>
</dbReference>
<name>F0ZZ11_DICPU</name>
<dbReference type="Proteomes" id="UP000001064">
    <property type="component" value="Unassembled WGS sequence"/>
</dbReference>
<dbReference type="SMART" id="SM00829">
    <property type="entry name" value="PKS_ER"/>
    <property type="match status" value="1"/>
</dbReference>
<evidence type="ECO:0000313" key="4">
    <source>
        <dbReference type="EMBL" id="EGC30819.1"/>
    </source>
</evidence>
<evidence type="ECO:0000259" key="3">
    <source>
        <dbReference type="SMART" id="SM00829"/>
    </source>
</evidence>
<dbReference type="STRING" id="5786.F0ZZ11"/>
<dbReference type="GeneID" id="10508614"/>
<dbReference type="AlphaFoldDB" id="F0ZZ11"/>
<proteinExistence type="predicted"/>
<evidence type="ECO:0000256" key="2">
    <source>
        <dbReference type="ARBA" id="ARBA00023002"/>
    </source>
</evidence>
<dbReference type="KEGG" id="dpp:DICPUDRAFT_157395"/>
<dbReference type="Gene3D" id="3.90.180.10">
    <property type="entry name" value="Medium-chain alcohol dehydrogenases, catalytic domain"/>
    <property type="match status" value="1"/>
</dbReference>
<evidence type="ECO:0000313" key="5">
    <source>
        <dbReference type="Proteomes" id="UP000001064"/>
    </source>
</evidence>
<dbReference type="EMBL" id="GL871298">
    <property type="protein sequence ID" value="EGC30819.1"/>
    <property type="molecule type" value="Genomic_DNA"/>
</dbReference>
<dbReference type="InterPro" id="IPR013149">
    <property type="entry name" value="ADH-like_C"/>
</dbReference>
<dbReference type="PANTHER" id="PTHR48106">
    <property type="entry name" value="QUINONE OXIDOREDUCTASE PIG3-RELATED"/>
    <property type="match status" value="1"/>
</dbReference>
<dbReference type="eggNOG" id="KOG1198">
    <property type="taxonomic scope" value="Eukaryota"/>
</dbReference>
<keyword evidence="2" id="KW-0560">Oxidoreductase</keyword>
<keyword evidence="5" id="KW-1185">Reference proteome</keyword>
<dbReference type="InterPro" id="IPR020843">
    <property type="entry name" value="ER"/>
</dbReference>
<dbReference type="CDD" id="cd05276">
    <property type="entry name" value="p53_inducible_oxidoreductase"/>
    <property type="match status" value="1"/>
</dbReference>
<dbReference type="GO" id="GO:0070402">
    <property type="term" value="F:NADPH binding"/>
    <property type="evidence" value="ECO:0000318"/>
    <property type="project" value="GO_Central"/>
</dbReference>
<dbReference type="InterPro" id="IPR014189">
    <property type="entry name" value="Quinone_OxRdtase_PIG3"/>
</dbReference>
<gene>
    <name evidence="4" type="ORF">DICPUDRAFT_157395</name>
</gene>
<dbReference type="NCBIfam" id="TIGR02824">
    <property type="entry name" value="quinone_pig3"/>
    <property type="match status" value="1"/>
</dbReference>
<dbReference type="SUPFAM" id="SSF51735">
    <property type="entry name" value="NAD(P)-binding Rossmann-fold domains"/>
    <property type="match status" value="1"/>
</dbReference>
<dbReference type="Pfam" id="PF08240">
    <property type="entry name" value="ADH_N"/>
    <property type="match status" value="1"/>
</dbReference>
<dbReference type="InterPro" id="IPR011032">
    <property type="entry name" value="GroES-like_sf"/>
</dbReference>
<dbReference type="InterPro" id="IPR013154">
    <property type="entry name" value="ADH-like_N"/>
</dbReference>
<dbReference type="RefSeq" id="XP_003292662.1">
    <property type="nucleotide sequence ID" value="XM_003292614.1"/>
</dbReference>
<evidence type="ECO:0000256" key="1">
    <source>
        <dbReference type="ARBA" id="ARBA00022857"/>
    </source>
</evidence>
<dbReference type="OrthoDB" id="203908at2759"/>
<dbReference type="VEuPathDB" id="AmoebaDB:DICPUDRAFT_157395"/>
<dbReference type="Gene3D" id="3.40.50.720">
    <property type="entry name" value="NAD(P)-binding Rossmann-like Domain"/>
    <property type="match status" value="1"/>
</dbReference>
<feature type="domain" description="Enoyl reductase (ER)" evidence="3">
    <location>
        <begin position="11"/>
        <end position="327"/>
    </location>
</feature>
<dbReference type="GO" id="GO:0016651">
    <property type="term" value="F:oxidoreductase activity, acting on NAD(P)H"/>
    <property type="evidence" value="ECO:0000318"/>
    <property type="project" value="GO_Central"/>
</dbReference>
<keyword evidence="1" id="KW-0521">NADP</keyword>
<reference evidence="5" key="1">
    <citation type="journal article" date="2011" name="Genome Biol.">
        <title>Comparative genomics of the social amoebae Dictyostelium discoideum and Dictyostelium purpureum.</title>
        <authorList>
            <consortium name="US DOE Joint Genome Institute (JGI-PGF)"/>
            <person name="Sucgang R."/>
            <person name="Kuo A."/>
            <person name="Tian X."/>
            <person name="Salerno W."/>
            <person name="Parikh A."/>
            <person name="Feasley C.L."/>
            <person name="Dalin E."/>
            <person name="Tu H."/>
            <person name="Huang E."/>
            <person name="Barry K."/>
            <person name="Lindquist E."/>
            <person name="Shapiro H."/>
            <person name="Bruce D."/>
            <person name="Schmutz J."/>
            <person name="Salamov A."/>
            <person name="Fey P."/>
            <person name="Gaudet P."/>
            <person name="Anjard C."/>
            <person name="Babu M.M."/>
            <person name="Basu S."/>
            <person name="Bushmanova Y."/>
            <person name="van der Wel H."/>
            <person name="Katoh-Kurasawa M."/>
            <person name="Dinh C."/>
            <person name="Coutinho P.M."/>
            <person name="Saito T."/>
            <person name="Elias M."/>
            <person name="Schaap P."/>
            <person name="Kay R.R."/>
            <person name="Henrissat B."/>
            <person name="Eichinger L."/>
            <person name="Rivero F."/>
            <person name="Putnam N.H."/>
            <person name="West C.M."/>
            <person name="Loomis W.F."/>
            <person name="Chisholm R.L."/>
            <person name="Shaulsky G."/>
            <person name="Strassmann J.E."/>
            <person name="Queller D.C."/>
            <person name="Kuspa A."/>
            <person name="Grigoriev I.V."/>
        </authorList>
    </citation>
    <scope>NUCLEOTIDE SEQUENCE [LARGE SCALE GENOMIC DNA]</scope>
    <source>
        <strain evidence="5">QSDP1</strain>
    </source>
</reference>
<dbReference type="OMA" id="HKHMEDA"/>
<protein>
    <recommendedName>
        <fullName evidence="3">Enoyl reductase (ER) domain-containing protein</fullName>
    </recommendedName>
</protein>
<dbReference type="InParanoid" id="F0ZZ11"/>
<sequence>MMRSILLKQFGGIENLIVGQVAKPIPKNNEILVQVKSFALNRADILQRLGRYPPPPGDSEILGLEMSGIVVEADKNGHYKKGDPVFGIVGGGAYGEYCTIAANQAFPKPEHLTFEQASAIPEAWLTAYQALHPLSNYQRGQSAMIHAAAGGVGTALVQLCRAAGAPLIFGTVGSDEKADFIKKLGCTHPINYKTQENFLEVVQQVTNKKGVNRIFDYVGAKYWNQNLKSMSLDGVMIIQGILSGSHIKETADITPILSKRLTIIGSTLRNRSNDYKADLVSGFTKDYLHLFETGELKPVIDRVFSYNEIQDAHKYLETNQAKGKVVVNSFNH</sequence>
<organism evidence="4 5">
    <name type="scientific">Dictyostelium purpureum</name>
    <name type="common">Slime mold</name>
    <dbReference type="NCBI Taxonomy" id="5786"/>
    <lineage>
        <taxon>Eukaryota</taxon>
        <taxon>Amoebozoa</taxon>
        <taxon>Evosea</taxon>
        <taxon>Eumycetozoa</taxon>
        <taxon>Dictyostelia</taxon>
        <taxon>Dictyosteliales</taxon>
        <taxon>Dictyosteliaceae</taxon>
        <taxon>Dictyostelium</taxon>
    </lineage>
</organism>